<feature type="compositionally biased region" description="Low complexity" evidence="1">
    <location>
        <begin position="87"/>
        <end position="96"/>
    </location>
</feature>
<comment type="caution">
    <text evidence="3">The sequence shown here is derived from an EMBL/GenBank/DDBJ whole genome shotgun (WGS) entry which is preliminary data.</text>
</comment>
<feature type="region of interest" description="Disordered" evidence="1">
    <location>
        <begin position="1"/>
        <end position="61"/>
    </location>
</feature>
<evidence type="ECO:0000313" key="4">
    <source>
        <dbReference type="Proteomes" id="UP001301350"/>
    </source>
</evidence>
<evidence type="ECO:0000256" key="1">
    <source>
        <dbReference type="SAM" id="MobiDB-lite"/>
    </source>
</evidence>
<organism evidence="3 4">
    <name type="scientific">Cyanidium caldarium</name>
    <name type="common">Red alga</name>
    <dbReference type="NCBI Taxonomy" id="2771"/>
    <lineage>
        <taxon>Eukaryota</taxon>
        <taxon>Rhodophyta</taxon>
        <taxon>Bangiophyceae</taxon>
        <taxon>Cyanidiales</taxon>
        <taxon>Cyanidiaceae</taxon>
        <taxon>Cyanidium</taxon>
    </lineage>
</organism>
<protein>
    <recommendedName>
        <fullName evidence="2">PPM-type phosphatase domain-containing protein</fullName>
    </recommendedName>
</protein>
<keyword evidence="4" id="KW-1185">Reference proteome</keyword>
<dbReference type="Proteomes" id="UP001301350">
    <property type="component" value="Unassembled WGS sequence"/>
</dbReference>
<dbReference type="SUPFAM" id="SSF81606">
    <property type="entry name" value="PP2C-like"/>
    <property type="match status" value="1"/>
</dbReference>
<sequence>MGLCKSKFDSKVDDSGEGNGERGASSGKEVAAVTTGVGDGDGGRTAASADETGSADAGAGRLSVDRRADTFLWSLLTRQRRNDRAADAVGAPPAAVSNEGANERAHRQRNELGKMFDESGAVIGNLPITKHDGAAEVVHSDLQYDLPLQPPGAVPAVRLSVGVVSRTGWEPVRKGKENQDSACVLMPLVPAWTCASQAPKGGNELAKPCDCSAIQRQHSKRDHRLSTPNGLDNMDQAASRSCTFDDPEAALATVTVMTPRHHSRRHLPLLKGADVRYHDMILDAGGERLPPHVLSDGLWGVFDGHGVAGRLCSHYIRNVFPKLLARYLYDRALYKDPAEALRRTCRDAETLLTARGELLELAPESDAFAYLWSNVKSTLHRSLGAHGAGGNSGVRASIDSMPEVEDDDDGLGGIDSRFSGTTGIVVLMHGADLYCANVGDSRAVLGRRAERRGGRHTAYEAVPLSQDHKPDRPDERQRIEALGGHVDSWHGMLGPARVWLPTTRVPGLAMSRSFGDQVVENVGVTAEPEVYRVALCDGDAFFVLASDGVWEFMSNDDVVQFVGGRKDRGEPPQTVAEQLVQEAVRRWIKEETVIDDVTCIVVYLDAVGGGLARLEGGCGHQPQLLVPSPSSSSSSRKDGI</sequence>
<dbReference type="PANTHER" id="PTHR47992">
    <property type="entry name" value="PROTEIN PHOSPHATASE"/>
    <property type="match status" value="1"/>
</dbReference>
<dbReference type="PROSITE" id="PS51746">
    <property type="entry name" value="PPM_2"/>
    <property type="match status" value="1"/>
</dbReference>
<dbReference type="GO" id="GO:0004722">
    <property type="term" value="F:protein serine/threonine phosphatase activity"/>
    <property type="evidence" value="ECO:0007669"/>
    <property type="project" value="InterPro"/>
</dbReference>
<dbReference type="CDD" id="cd00143">
    <property type="entry name" value="PP2Cc"/>
    <property type="match status" value="1"/>
</dbReference>
<reference evidence="3 4" key="1">
    <citation type="submission" date="2022-07" db="EMBL/GenBank/DDBJ databases">
        <title>Genome-wide signatures of adaptation to extreme environments.</title>
        <authorList>
            <person name="Cho C.H."/>
            <person name="Yoon H.S."/>
        </authorList>
    </citation>
    <scope>NUCLEOTIDE SEQUENCE [LARGE SCALE GENOMIC DNA]</scope>
    <source>
        <strain evidence="3 4">DBV 063 E5</strain>
    </source>
</reference>
<dbReference type="Pfam" id="PF00481">
    <property type="entry name" value="PP2C"/>
    <property type="match status" value="1"/>
</dbReference>
<feature type="domain" description="PPM-type phosphatase" evidence="2">
    <location>
        <begin position="274"/>
        <end position="604"/>
    </location>
</feature>
<feature type="compositionally biased region" description="Basic and acidic residues" evidence="1">
    <location>
        <begin position="1"/>
        <end position="14"/>
    </location>
</feature>
<dbReference type="EMBL" id="JANCYW010000013">
    <property type="protein sequence ID" value="KAK4537528.1"/>
    <property type="molecule type" value="Genomic_DNA"/>
</dbReference>
<evidence type="ECO:0000259" key="2">
    <source>
        <dbReference type="PROSITE" id="PS51746"/>
    </source>
</evidence>
<dbReference type="InterPro" id="IPR001932">
    <property type="entry name" value="PPM-type_phosphatase-like_dom"/>
</dbReference>
<gene>
    <name evidence="3" type="ORF">CDCA_CDCA13G3553</name>
</gene>
<dbReference type="SMART" id="SM00332">
    <property type="entry name" value="PP2Cc"/>
    <property type="match status" value="1"/>
</dbReference>
<dbReference type="InterPro" id="IPR015655">
    <property type="entry name" value="PP2C"/>
</dbReference>
<dbReference type="Gene3D" id="3.60.40.10">
    <property type="entry name" value="PPM-type phosphatase domain"/>
    <property type="match status" value="1"/>
</dbReference>
<proteinExistence type="predicted"/>
<feature type="region of interest" description="Disordered" evidence="1">
    <location>
        <begin position="82"/>
        <end position="103"/>
    </location>
</feature>
<name>A0AAV9J0I1_CYACA</name>
<accession>A0AAV9J0I1</accession>
<dbReference type="AlphaFoldDB" id="A0AAV9J0I1"/>
<evidence type="ECO:0000313" key="3">
    <source>
        <dbReference type="EMBL" id="KAK4537528.1"/>
    </source>
</evidence>
<dbReference type="InterPro" id="IPR036457">
    <property type="entry name" value="PPM-type-like_dom_sf"/>
</dbReference>